<proteinExistence type="predicted"/>
<sequence>MLKFKNQQVKCSTRYELIPDGGRYQWDRLFSEHHIPPRCATSVIIVDPHIYKDYHFHSLAECIQAVLPNCKSKYCEFILRTCDKEEWEFDNCTTYYPSSLPTYLTFTELYKAIFAKCFDRPENKLLEGMEIDVQIGPSGSLHDRSITIIAPSDAKSKIFRFDLGRGLDIFLKCSCENVNSRRRNGIGNNCYNKISDKEYKRDTHPAEHYLDCRFNEPKDFSTVLDVHPTRRSQITCVTFEFPSKDLCQDGKKILSDHTLPTKPITLANANKMNELIVRFGEVSMF</sequence>
<dbReference type="AlphaFoldDB" id="A0A226DD70"/>
<dbReference type="InterPro" id="IPR038113">
    <property type="entry name" value="MITD1_C_sf"/>
</dbReference>
<protein>
    <submittedName>
        <fullName evidence="1">Uncharacterized protein</fullName>
    </submittedName>
</protein>
<gene>
    <name evidence="1" type="ORF">Fcan01_22337</name>
</gene>
<name>A0A226DD70_FOLCA</name>
<dbReference type="EMBL" id="LNIX01000024">
    <property type="protein sequence ID" value="OXA42898.1"/>
    <property type="molecule type" value="Genomic_DNA"/>
</dbReference>
<dbReference type="Proteomes" id="UP000198287">
    <property type="component" value="Unassembled WGS sequence"/>
</dbReference>
<accession>A0A226DD70</accession>
<evidence type="ECO:0000313" key="2">
    <source>
        <dbReference type="Proteomes" id="UP000198287"/>
    </source>
</evidence>
<evidence type="ECO:0000313" key="1">
    <source>
        <dbReference type="EMBL" id="OXA42898.1"/>
    </source>
</evidence>
<keyword evidence="2" id="KW-1185">Reference proteome</keyword>
<comment type="caution">
    <text evidence="1">The sequence shown here is derived from an EMBL/GenBank/DDBJ whole genome shotgun (WGS) entry which is preliminary data.</text>
</comment>
<organism evidence="1 2">
    <name type="scientific">Folsomia candida</name>
    <name type="common">Springtail</name>
    <dbReference type="NCBI Taxonomy" id="158441"/>
    <lineage>
        <taxon>Eukaryota</taxon>
        <taxon>Metazoa</taxon>
        <taxon>Ecdysozoa</taxon>
        <taxon>Arthropoda</taxon>
        <taxon>Hexapoda</taxon>
        <taxon>Collembola</taxon>
        <taxon>Entomobryomorpha</taxon>
        <taxon>Isotomoidea</taxon>
        <taxon>Isotomidae</taxon>
        <taxon>Proisotominae</taxon>
        <taxon>Folsomia</taxon>
    </lineage>
</organism>
<reference evidence="1 2" key="1">
    <citation type="submission" date="2015-12" db="EMBL/GenBank/DDBJ databases">
        <title>The genome of Folsomia candida.</title>
        <authorList>
            <person name="Faddeeva A."/>
            <person name="Derks M.F."/>
            <person name="Anvar Y."/>
            <person name="Smit S."/>
            <person name="Van Straalen N."/>
            <person name="Roelofs D."/>
        </authorList>
    </citation>
    <scope>NUCLEOTIDE SEQUENCE [LARGE SCALE GENOMIC DNA]</scope>
    <source>
        <strain evidence="1 2">VU population</strain>
        <tissue evidence="1">Whole body</tissue>
    </source>
</reference>
<dbReference type="Gene3D" id="3.30.870.30">
    <property type="entry name" value="MITD, C-terminal phospholipase D-like domain"/>
    <property type="match status" value="1"/>
</dbReference>